<reference evidence="4 5" key="1">
    <citation type="submission" date="2020-05" db="EMBL/GenBank/DDBJ databases">
        <title>Flexivirga sp. ID2601S isolated from air conditioner.</title>
        <authorList>
            <person name="Kim D.H."/>
        </authorList>
    </citation>
    <scope>NUCLEOTIDE SEQUENCE [LARGE SCALE GENOMIC DNA]</scope>
    <source>
        <strain evidence="4 5">ID2601S</strain>
    </source>
</reference>
<keyword evidence="2" id="KW-0472">Membrane</keyword>
<protein>
    <submittedName>
        <fullName evidence="4">LPXTG cell wall anchor domain-containing protein</fullName>
    </submittedName>
</protein>
<evidence type="ECO:0000313" key="5">
    <source>
        <dbReference type="Proteomes" id="UP000557772"/>
    </source>
</evidence>
<feature type="transmembrane region" description="Helical" evidence="2">
    <location>
        <begin position="226"/>
        <end position="248"/>
    </location>
</feature>
<dbReference type="AlphaFoldDB" id="A0A849AB74"/>
<feature type="chain" id="PRO_5033001437" evidence="3">
    <location>
        <begin position="30"/>
        <end position="256"/>
    </location>
</feature>
<keyword evidence="2" id="KW-0812">Transmembrane</keyword>
<keyword evidence="5" id="KW-1185">Reference proteome</keyword>
<evidence type="ECO:0000256" key="3">
    <source>
        <dbReference type="SAM" id="SignalP"/>
    </source>
</evidence>
<feature type="signal peptide" evidence="3">
    <location>
        <begin position="1"/>
        <end position="29"/>
    </location>
</feature>
<evidence type="ECO:0000256" key="2">
    <source>
        <dbReference type="SAM" id="Phobius"/>
    </source>
</evidence>
<accession>A0A849AB74</accession>
<keyword evidence="3" id="KW-0732">Signal</keyword>
<dbReference type="NCBIfam" id="TIGR01167">
    <property type="entry name" value="LPXTG_anchor"/>
    <property type="match status" value="1"/>
</dbReference>
<comment type="caution">
    <text evidence="4">The sequence shown here is derived from an EMBL/GenBank/DDBJ whole genome shotgun (WGS) entry which is preliminary data.</text>
</comment>
<evidence type="ECO:0000313" key="4">
    <source>
        <dbReference type="EMBL" id="NNG38164.1"/>
    </source>
</evidence>
<dbReference type="Proteomes" id="UP000557772">
    <property type="component" value="Unassembled WGS sequence"/>
</dbReference>
<sequence length="256" mass="25895">MLLRKTAIAGATLALAAAPMAMSMGSASAAEGGGTTTLWAKATPLNDSGASSTVTAWLTGNQLRIKMVSTGLLANAPHAQHIHIGGSNQCPAPDAKGTGVDGHLRVADGMKSYGMIAVSLTKTGDSSPNSGLAVDRFPTGNETYERTLTVSDSVAKSLRNGEGVVVQHGVDYNGNGKYDGDSKSELDPKLPEEATDPATCGVLEVSQMNSMPEGGVQTGGGSDNPVAPIAFAGGAAAVLLGGAGFLGMRRKNRANR</sequence>
<dbReference type="EMBL" id="JABENB010000001">
    <property type="protein sequence ID" value="NNG38164.1"/>
    <property type="molecule type" value="Genomic_DNA"/>
</dbReference>
<evidence type="ECO:0000256" key="1">
    <source>
        <dbReference type="SAM" id="MobiDB-lite"/>
    </source>
</evidence>
<gene>
    <name evidence="4" type="ORF">HJ588_02605</name>
</gene>
<feature type="compositionally biased region" description="Basic and acidic residues" evidence="1">
    <location>
        <begin position="178"/>
        <end position="192"/>
    </location>
</feature>
<feature type="region of interest" description="Disordered" evidence="1">
    <location>
        <begin position="170"/>
        <end position="194"/>
    </location>
</feature>
<proteinExistence type="predicted"/>
<dbReference type="RefSeq" id="WP_171151673.1">
    <property type="nucleotide sequence ID" value="NZ_JABENB010000001.1"/>
</dbReference>
<organism evidence="4 5">
    <name type="scientific">Flexivirga aerilata</name>
    <dbReference type="NCBI Taxonomy" id="1656889"/>
    <lineage>
        <taxon>Bacteria</taxon>
        <taxon>Bacillati</taxon>
        <taxon>Actinomycetota</taxon>
        <taxon>Actinomycetes</taxon>
        <taxon>Micrococcales</taxon>
        <taxon>Dermacoccaceae</taxon>
        <taxon>Flexivirga</taxon>
    </lineage>
</organism>
<name>A0A849AB74_9MICO</name>
<keyword evidence="2" id="KW-1133">Transmembrane helix</keyword>